<dbReference type="Gene3D" id="3.40.50.1110">
    <property type="entry name" value="SGNH hydrolase"/>
    <property type="match status" value="2"/>
</dbReference>
<evidence type="ECO:0000313" key="3">
    <source>
        <dbReference type="EMBL" id="MBB6048809.1"/>
    </source>
</evidence>
<dbReference type="Proteomes" id="UP000520814">
    <property type="component" value="Unassembled WGS sequence"/>
</dbReference>
<sequence>MVKPVKVFLFAGQSNMVGADAHPERIDRFPLFQGAGAPQPEVRYITLQLQNEGWGALRPLDAFGPELTFARLVKKYDNSPLAIIKSAIGGTNAVYDWNPDAPENGQKLYPRTLQLVREALAALEKQNTRYQLEAVIWHQGENDMLDRKVNTAYAANLRKIIQRLRTDLQLPKLKWFLGEVSEKGIWGMDNRANLAVLRAQQDQLLASDPLLRWVPTSHLAFDVMDSGQPHYHFGTQGQLQLGEAFGAAYLKEIGKLPKPKERKFAKGLPIAKKQRVRLFILGGERNMEGEDAFASELPAALAQPQSQIVFRYVLGGGFQSSRDWEPLGPVSDLGNFGPELSLGAQLRKTLPASDGIALLKFTHSGAQGLDWLPQGTPESRRNLYPKFLAFVRAAHDDLTRQGYAPTWEGVFWHPGENDTYFYARSYAAWLKALITQLRQDLGQPTLPWFVSEQHPKAIWKNMAALNASLRELAQTDKQLVVVKTDHLPHQRVHFGTQGTILLGEALAQAYLTTPTRP</sequence>
<dbReference type="InterPro" id="IPR005181">
    <property type="entry name" value="SASA"/>
</dbReference>
<dbReference type="Pfam" id="PF03629">
    <property type="entry name" value="SASA"/>
    <property type="match status" value="2"/>
</dbReference>
<feature type="domain" description="Sialate O-acetylesterase" evidence="2">
    <location>
        <begin position="5"/>
        <end position="251"/>
    </location>
</feature>
<dbReference type="InterPro" id="IPR052940">
    <property type="entry name" value="Carb_Esterase_6"/>
</dbReference>
<dbReference type="InterPro" id="IPR036514">
    <property type="entry name" value="SGNH_hydro_sf"/>
</dbReference>
<evidence type="ECO:0000259" key="2">
    <source>
        <dbReference type="Pfam" id="PF03629"/>
    </source>
</evidence>
<proteinExistence type="predicted"/>
<comment type="caution">
    <text evidence="3">The sequence shown here is derived from an EMBL/GenBank/DDBJ whole genome shotgun (WGS) entry which is preliminary data.</text>
</comment>
<reference evidence="3 4" key="1">
    <citation type="submission" date="2020-08" db="EMBL/GenBank/DDBJ databases">
        <title>Genomic Encyclopedia of Type Strains, Phase IV (KMG-IV): sequencing the most valuable type-strain genomes for metagenomic binning, comparative biology and taxonomic classification.</title>
        <authorList>
            <person name="Goeker M."/>
        </authorList>
    </citation>
    <scope>NUCLEOTIDE SEQUENCE [LARGE SCALE GENOMIC DNA]</scope>
    <source>
        <strain evidence="3 4">DSM 23562</strain>
    </source>
</reference>
<organism evidence="3 4">
    <name type="scientific">Armatimonas rosea</name>
    <dbReference type="NCBI Taxonomy" id="685828"/>
    <lineage>
        <taxon>Bacteria</taxon>
        <taxon>Bacillati</taxon>
        <taxon>Armatimonadota</taxon>
        <taxon>Armatimonadia</taxon>
        <taxon>Armatimonadales</taxon>
        <taxon>Armatimonadaceae</taxon>
        <taxon>Armatimonas</taxon>
    </lineage>
</organism>
<name>A0A7W9SMY5_ARMRO</name>
<feature type="domain" description="Sialate O-acetylesterase" evidence="2">
    <location>
        <begin position="277"/>
        <end position="511"/>
    </location>
</feature>
<evidence type="ECO:0000256" key="1">
    <source>
        <dbReference type="ARBA" id="ARBA00022801"/>
    </source>
</evidence>
<keyword evidence="1" id="KW-0378">Hydrolase</keyword>
<dbReference type="PANTHER" id="PTHR31988:SF19">
    <property type="entry name" value="9-O-ACETYL-N-ACETYLNEURAMINIC ACID DEACETYLASE-RELATED"/>
    <property type="match status" value="1"/>
</dbReference>
<protein>
    <recommendedName>
        <fullName evidence="2">Sialate O-acetylesterase domain-containing protein</fullName>
    </recommendedName>
</protein>
<dbReference type="PANTHER" id="PTHR31988">
    <property type="entry name" value="ESTERASE, PUTATIVE (DUF303)-RELATED"/>
    <property type="match status" value="1"/>
</dbReference>
<keyword evidence="4" id="KW-1185">Reference proteome</keyword>
<dbReference type="RefSeq" id="WP_184192435.1">
    <property type="nucleotide sequence ID" value="NZ_JACHGW010000001.1"/>
</dbReference>
<evidence type="ECO:0000313" key="4">
    <source>
        <dbReference type="Proteomes" id="UP000520814"/>
    </source>
</evidence>
<dbReference type="AlphaFoldDB" id="A0A7W9SMY5"/>
<dbReference type="SUPFAM" id="SSF52266">
    <property type="entry name" value="SGNH hydrolase"/>
    <property type="match status" value="2"/>
</dbReference>
<gene>
    <name evidence="3" type="ORF">HNQ39_000571</name>
</gene>
<dbReference type="GO" id="GO:0016787">
    <property type="term" value="F:hydrolase activity"/>
    <property type="evidence" value="ECO:0007669"/>
    <property type="project" value="UniProtKB-KW"/>
</dbReference>
<accession>A0A7W9SMY5</accession>
<dbReference type="EMBL" id="JACHGW010000001">
    <property type="protein sequence ID" value="MBB6048809.1"/>
    <property type="molecule type" value="Genomic_DNA"/>
</dbReference>